<dbReference type="FunFam" id="2.60.110.10:FF:000002">
    <property type="entry name" value="Thaumatin-like protein 1a"/>
    <property type="match status" value="1"/>
</dbReference>
<gene>
    <name evidence="5" type="primary">pr-5L-2</name>
</gene>
<dbReference type="AlphaFoldDB" id="Q5I209"/>
<feature type="disulfide bond" evidence="3">
    <location>
        <begin position="189"/>
        <end position="199"/>
    </location>
</feature>
<dbReference type="PROSITE" id="PS51367">
    <property type="entry name" value="THAUMATIN_2"/>
    <property type="match status" value="1"/>
</dbReference>
<keyword evidence="2 3" id="KW-1015">Disulfide bond</keyword>
<feature type="disulfide bond" evidence="3">
    <location>
        <begin position="160"/>
        <end position="175"/>
    </location>
</feature>
<evidence type="ECO:0000256" key="1">
    <source>
        <dbReference type="ARBA" id="ARBA00010607"/>
    </source>
</evidence>
<reference evidence="5" key="1">
    <citation type="submission" date="2004-12" db="EMBL/GenBank/DDBJ databases">
        <title>Phylogenetic and Structural Relationships of PR-5 Gene Family Reveals an Ancient Multigene Family Conserved in Plants and Select Animal Taxa.</title>
        <authorList>
            <person name="Shatters R.G. Jr"/>
            <person name="Boykin L.M."/>
            <person name="Lapointe S.L."/>
            <person name="Hunter W.B."/>
            <person name="Weathersbee A.A. III."/>
        </authorList>
    </citation>
    <scope>NUCLEOTIDE SEQUENCE</scope>
</reference>
<accession>Q5I209</accession>
<feature type="disulfide bond" evidence="3">
    <location>
        <begin position="147"/>
        <end position="233"/>
    </location>
</feature>
<dbReference type="SMART" id="SM00205">
    <property type="entry name" value="THN"/>
    <property type="match status" value="1"/>
</dbReference>
<proteinExistence type="evidence at transcript level"/>
<dbReference type="PANTHER" id="PTHR31048">
    <property type="entry name" value="OS03G0233200 PROTEIN"/>
    <property type="match status" value="1"/>
</dbReference>
<feature type="disulfide bond" evidence="3">
    <location>
        <begin position="88"/>
        <end position="94"/>
    </location>
</feature>
<feature type="disulfide bond" evidence="3">
    <location>
        <begin position="179"/>
        <end position="188"/>
    </location>
</feature>
<feature type="disulfide bond" evidence="3">
    <location>
        <begin position="76"/>
        <end position="83"/>
    </location>
</feature>
<dbReference type="Gene3D" id="2.60.110.10">
    <property type="entry name" value="Thaumatin"/>
    <property type="match status" value="1"/>
</dbReference>
<feature type="disulfide bond" evidence="3">
    <location>
        <begin position="152"/>
        <end position="216"/>
    </location>
</feature>
<dbReference type="InterPro" id="IPR037176">
    <property type="entry name" value="Osmotin/thaumatin-like_sf"/>
</dbReference>
<dbReference type="SUPFAM" id="SSF49870">
    <property type="entry name" value="Osmotin, thaumatin-like protein"/>
    <property type="match status" value="1"/>
</dbReference>
<sequence>MNIFWKFLPVLMVEIVKADVPFHITNKGGEILWIGIQGNPNNPNLNNGGFKLNPGETITVLAPDNWQGRLWGRTGCDDQTNHCVTGDCGDKLECAGSGGVPPVTLVEITLKGDSGLDNYDVSLVDGYNIEASIEPVNGQSDGSDTSCKKGECGNNVNDQCPPELQQKNGDQVVACKSACLAFNTDEYCCKGAHDTRETCQRSDWPTDYAAPFKNACPNAYSYAYDDPGSLMTCKANEYIINFGGV</sequence>
<protein>
    <submittedName>
        <fullName evidence="5">PR-5-like protein</fullName>
    </submittedName>
</protein>
<dbReference type="PIRSF" id="PIRSF002703">
    <property type="entry name" value="Thaumatin"/>
    <property type="match status" value="1"/>
</dbReference>
<evidence type="ECO:0000313" key="5">
    <source>
        <dbReference type="EMBL" id="AAW56442.1"/>
    </source>
</evidence>
<evidence type="ECO:0000256" key="2">
    <source>
        <dbReference type="ARBA" id="ARBA00023157"/>
    </source>
</evidence>
<feature type="chain" id="PRO_5004257639" evidence="4">
    <location>
        <begin position="19"/>
        <end position="245"/>
    </location>
</feature>
<comment type="similarity">
    <text evidence="1">Belongs to the thaumatin family.</text>
</comment>
<dbReference type="CDD" id="cd09218">
    <property type="entry name" value="TLP-PA"/>
    <property type="match status" value="1"/>
</dbReference>
<dbReference type="PRINTS" id="PR00347">
    <property type="entry name" value="THAUMATIN"/>
</dbReference>
<name>Q5I209_DIAAB</name>
<evidence type="ECO:0000256" key="4">
    <source>
        <dbReference type="SAM" id="SignalP"/>
    </source>
</evidence>
<dbReference type="Pfam" id="PF00314">
    <property type="entry name" value="Thaumatin"/>
    <property type="match status" value="1"/>
</dbReference>
<dbReference type="EMBL" id="AY863027">
    <property type="protein sequence ID" value="AAW56442.1"/>
    <property type="molecule type" value="mRNA"/>
</dbReference>
<evidence type="ECO:0000256" key="3">
    <source>
        <dbReference type="PIRSR" id="PIRSR002703-1"/>
    </source>
</evidence>
<organism evidence="5">
    <name type="scientific">Diaprepes abbreviatus</name>
    <name type="common">Citrus root weevil</name>
    <name type="synonym">Curculio abbreviatus</name>
    <dbReference type="NCBI Taxonomy" id="13040"/>
    <lineage>
        <taxon>Eukaryota</taxon>
        <taxon>Metazoa</taxon>
        <taxon>Ecdysozoa</taxon>
        <taxon>Arthropoda</taxon>
        <taxon>Hexapoda</taxon>
        <taxon>Insecta</taxon>
        <taxon>Pterygota</taxon>
        <taxon>Neoptera</taxon>
        <taxon>Endopterygota</taxon>
        <taxon>Coleoptera</taxon>
        <taxon>Polyphaga</taxon>
        <taxon>Cucujiformia</taxon>
        <taxon>Curculionidae</taxon>
        <taxon>Entiminae</taxon>
        <taxon>Eustylini</taxon>
        <taxon>Diaprepes</taxon>
    </lineage>
</organism>
<keyword evidence="4" id="KW-0732">Signal</keyword>
<feature type="signal peptide" evidence="4">
    <location>
        <begin position="1"/>
        <end position="18"/>
    </location>
</feature>
<dbReference type="InterPro" id="IPR001938">
    <property type="entry name" value="Thaumatin"/>
</dbReference>